<accession>A0A507AIJ5</accession>
<evidence type="ECO:0008006" key="4">
    <source>
        <dbReference type="Google" id="ProtNLM"/>
    </source>
</evidence>
<organism evidence="2 3">
    <name type="scientific">Thyridium curvatum</name>
    <dbReference type="NCBI Taxonomy" id="1093900"/>
    <lineage>
        <taxon>Eukaryota</taxon>
        <taxon>Fungi</taxon>
        <taxon>Dikarya</taxon>
        <taxon>Ascomycota</taxon>
        <taxon>Pezizomycotina</taxon>
        <taxon>Sordariomycetes</taxon>
        <taxon>Sordariomycetidae</taxon>
        <taxon>Thyridiales</taxon>
        <taxon>Thyridiaceae</taxon>
        <taxon>Thyridium</taxon>
    </lineage>
</organism>
<sequence>MLSLRFEAESCHIRQDLIQDEEVGGPEEGRDGLPFDDEAVLVLVGPEKAEFTVHKKLLCTTSNYFRDAIDAIPTAVLPSPPPSNRCSPEPDGRSGNDPGSATTTHESLVMWLSTENSDMFDLFILWLYHHQGYQQSPSQAGIPRSAFIDDAAIASAGQEAGSPSPTNCHKFRALHWSLVRLHLFAAQIDLPALQDTAMDALQDLHLRCDWDVAPRLLSLLFSDTNRFSDGGDEDEDASVTPATTCRLRKWAVAMLAFALSGCLGGCGSKSADGVVAEGQFQGLLDSLPDLRDQYAGHLAKMAASKADVRIKNPQLRLPENHLRNEERHFGFRQCSFHSHRKVVGQGRCTHAKASFLQQSGRLSPTWELTTSHCEPHSSSDGLETVGRGLAVLTECDSPSGEEVPPLVSPLPAKGSVSFLDLD</sequence>
<dbReference type="OrthoDB" id="1022638at2759"/>
<dbReference type="EMBL" id="SKBQ01000097">
    <property type="protein sequence ID" value="TPX06993.1"/>
    <property type="molecule type" value="Genomic_DNA"/>
</dbReference>
<dbReference type="InParanoid" id="A0A507AIJ5"/>
<dbReference type="STRING" id="1093900.A0A507AIJ5"/>
<evidence type="ECO:0000313" key="3">
    <source>
        <dbReference type="Proteomes" id="UP000319257"/>
    </source>
</evidence>
<proteinExistence type="predicted"/>
<dbReference type="GeneID" id="41978508"/>
<dbReference type="RefSeq" id="XP_030988704.1">
    <property type="nucleotide sequence ID" value="XM_031133748.1"/>
</dbReference>
<evidence type="ECO:0000256" key="1">
    <source>
        <dbReference type="SAM" id="MobiDB-lite"/>
    </source>
</evidence>
<dbReference type="Proteomes" id="UP000319257">
    <property type="component" value="Unassembled WGS sequence"/>
</dbReference>
<gene>
    <name evidence="2" type="ORF">E0L32_011061</name>
</gene>
<comment type="caution">
    <text evidence="2">The sequence shown here is derived from an EMBL/GenBank/DDBJ whole genome shotgun (WGS) entry which is preliminary data.</text>
</comment>
<reference evidence="2 3" key="1">
    <citation type="submission" date="2019-06" db="EMBL/GenBank/DDBJ databases">
        <title>Draft genome sequence of the filamentous fungus Phialemoniopsis curvata isolated from diesel fuel.</title>
        <authorList>
            <person name="Varaljay V.A."/>
            <person name="Lyon W.J."/>
            <person name="Crouch A.L."/>
            <person name="Drake C.E."/>
            <person name="Hollomon J.M."/>
            <person name="Nadeau L.J."/>
            <person name="Nunn H.S."/>
            <person name="Stevenson B.S."/>
            <person name="Bojanowski C.L."/>
            <person name="Crookes-Goodson W.J."/>
        </authorList>
    </citation>
    <scope>NUCLEOTIDE SEQUENCE [LARGE SCALE GENOMIC DNA]</scope>
    <source>
        <strain evidence="2 3">D216</strain>
    </source>
</reference>
<dbReference type="AlphaFoldDB" id="A0A507AIJ5"/>
<feature type="region of interest" description="Disordered" evidence="1">
    <location>
        <begin position="75"/>
        <end position="102"/>
    </location>
</feature>
<evidence type="ECO:0000313" key="2">
    <source>
        <dbReference type="EMBL" id="TPX06993.1"/>
    </source>
</evidence>
<name>A0A507AIJ5_9PEZI</name>
<keyword evidence="3" id="KW-1185">Reference proteome</keyword>
<protein>
    <recommendedName>
        <fullName evidence="4">BTB domain-containing protein</fullName>
    </recommendedName>
</protein>